<dbReference type="GO" id="GO:0030599">
    <property type="term" value="F:pectinesterase activity"/>
    <property type="evidence" value="ECO:0007669"/>
    <property type="project" value="UniProtKB-EC"/>
</dbReference>
<evidence type="ECO:0000256" key="1">
    <source>
        <dbReference type="ARBA" id="ARBA00005184"/>
    </source>
</evidence>
<dbReference type="Gene3D" id="2.160.20.10">
    <property type="entry name" value="Single-stranded right-handed beta-helix, Pectin lyase-like"/>
    <property type="match status" value="1"/>
</dbReference>
<proteinExistence type="predicted"/>
<feature type="domain" description="Pectinesterase catalytic" evidence="6">
    <location>
        <begin position="2"/>
        <end position="135"/>
    </location>
</feature>
<evidence type="ECO:0000256" key="2">
    <source>
        <dbReference type="ARBA" id="ARBA00022801"/>
    </source>
</evidence>
<evidence type="ECO:0000256" key="4">
    <source>
        <dbReference type="ARBA" id="ARBA00023316"/>
    </source>
</evidence>
<reference evidence="7" key="2">
    <citation type="submission" date="2023-05" db="EMBL/GenBank/DDBJ databases">
        <authorList>
            <person name="Schelkunov M.I."/>
        </authorList>
    </citation>
    <scope>NUCLEOTIDE SEQUENCE</scope>
    <source>
        <strain evidence="7">Hsosn_3</strain>
        <tissue evidence="7">Leaf</tissue>
    </source>
</reference>
<comment type="pathway">
    <text evidence="1">Glycan metabolism; pectin degradation; 2-dehydro-3-deoxy-D-gluconate from pectin: step 1/5.</text>
</comment>
<comment type="caution">
    <text evidence="7">The sequence shown here is derived from an EMBL/GenBank/DDBJ whole genome shotgun (WGS) entry which is preliminary data.</text>
</comment>
<gene>
    <name evidence="7" type="ORF">POM88_002040</name>
</gene>
<name>A0AAD8N5L7_9APIA</name>
<dbReference type="EMBL" id="JAUIZM010000001">
    <property type="protein sequence ID" value="KAK1402435.1"/>
    <property type="molecule type" value="Genomic_DNA"/>
</dbReference>
<dbReference type="InterPro" id="IPR012334">
    <property type="entry name" value="Pectin_lyas_fold"/>
</dbReference>
<dbReference type="PANTHER" id="PTHR31707">
    <property type="entry name" value="PECTINESTERASE"/>
    <property type="match status" value="1"/>
</dbReference>
<keyword evidence="4" id="KW-0961">Cell wall biogenesis/degradation</keyword>
<dbReference type="InterPro" id="IPR011050">
    <property type="entry name" value="Pectin_lyase_fold/virulence"/>
</dbReference>
<evidence type="ECO:0000256" key="3">
    <source>
        <dbReference type="ARBA" id="ARBA00023085"/>
    </source>
</evidence>
<dbReference type="InterPro" id="IPR000070">
    <property type="entry name" value="Pectinesterase_cat"/>
</dbReference>
<dbReference type="Pfam" id="PF01095">
    <property type="entry name" value="Pectinesterase"/>
    <property type="match status" value="1"/>
</dbReference>
<evidence type="ECO:0000256" key="5">
    <source>
        <dbReference type="ARBA" id="ARBA00047928"/>
    </source>
</evidence>
<dbReference type="GO" id="GO:0042545">
    <property type="term" value="P:cell wall modification"/>
    <property type="evidence" value="ECO:0007669"/>
    <property type="project" value="InterPro"/>
</dbReference>
<accession>A0AAD8N5L7</accession>
<keyword evidence="3" id="KW-0063">Aspartyl esterase</keyword>
<dbReference type="Proteomes" id="UP001237642">
    <property type="component" value="Unassembled WGS sequence"/>
</dbReference>
<organism evidence="7 8">
    <name type="scientific">Heracleum sosnowskyi</name>
    <dbReference type="NCBI Taxonomy" id="360622"/>
    <lineage>
        <taxon>Eukaryota</taxon>
        <taxon>Viridiplantae</taxon>
        <taxon>Streptophyta</taxon>
        <taxon>Embryophyta</taxon>
        <taxon>Tracheophyta</taxon>
        <taxon>Spermatophyta</taxon>
        <taxon>Magnoliopsida</taxon>
        <taxon>eudicotyledons</taxon>
        <taxon>Gunneridae</taxon>
        <taxon>Pentapetalae</taxon>
        <taxon>asterids</taxon>
        <taxon>campanulids</taxon>
        <taxon>Apiales</taxon>
        <taxon>Apiaceae</taxon>
        <taxon>Apioideae</taxon>
        <taxon>apioid superclade</taxon>
        <taxon>Tordylieae</taxon>
        <taxon>Tordyliinae</taxon>
        <taxon>Heracleum</taxon>
    </lineage>
</organism>
<evidence type="ECO:0000259" key="6">
    <source>
        <dbReference type="Pfam" id="PF01095"/>
    </source>
</evidence>
<evidence type="ECO:0000313" key="7">
    <source>
        <dbReference type="EMBL" id="KAK1402435.1"/>
    </source>
</evidence>
<keyword evidence="8" id="KW-1185">Reference proteome</keyword>
<sequence>MLVFRKPIPGGGLVVTVHARKGPQENTDITIHRGRVMAAPELTAFPQYKAFLGRPWSDFSRTMYLRSSIDDLVDPAGWMTWVGAPSSRYSTVDYGEFQNKGAGASTERRVNWTGYHVINDLRTANIYDVTSLINGELWLPGTGVPFDAGV</sequence>
<keyword evidence="2" id="KW-0378">Hydrolase</keyword>
<comment type="catalytic activity">
    <reaction evidence="5">
        <text>[(1-&gt;4)-alpha-D-galacturonosyl methyl ester](n) + n H2O = [(1-&gt;4)-alpha-D-galacturonosyl](n) + n methanol + n H(+)</text>
        <dbReference type="Rhea" id="RHEA:22380"/>
        <dbReference type="Rhea" id="RHEA-COMP:14570"/>
        <dbReference type="Rhea" id="RHEA-COMP:14573"/>
        <dbReference type="ChEBI" id="CHEBI:15377"/>
        <dbReference type="ChEBI" id="CHEBI:15378"/>
        <dbReference type="ChEBI" id="CHEBI:17790"/>
        <dbReference type="ChEBI" id="CHEBI:140522"/>
        <dbReference type="ChEBI" id="CHEBI:140523"/>
        <dbReference type="EC" id="3.1.1.11"/>
    </reaction>
</comment>
<evidence type="ECO:0000313" key="8">
    <source>
        <dbReference type="Proteomes" id="UP001237642"/>
    </source>
</evidence>
<reference evidence="7" key="1">
    <citation type="submission" date="2023-02" db="EMBL/GenBank/DDBJ databases">
        <title>Genome of toxic invasive species Heracleum sosnowskyi carries increased number of genes despite the absence of recent whole-genome duplications.</title>
        <authorList>
            <person name="Schelkunov M."/>
            <person name="Shtratnikova V."/>
            <person name="Makarenko M."/>
            <person name="Klepikova A."/>
            <person name="Omelchenko D."/>
            <person name="Novikova G."/>
            <person name="Obukhova E."/>
            <person name="Bogdanov V."/>
            <person name="Penin A."/>
            <person name="Logacheva M."/>
        </authorList>
    </citation>
    <scope>NUCLEOTIDE SEQUENCE</scope>
    <source>
        <strain evidence="7">Hsosn_3</strain>
        <tissue evidence="7">Leaf</tissue>
    </source>
</reference>
<dbReference type="AlphaFoldDB" id="A0AAD8N5L7"/>
<dbReference type="SUPFAM" id="SSF51126">
    <property type="entry name" value="Pectin lyase-like"/>
    <property type="match status" value="1"/>
</dbReference>
<protein>
    <submittedName>
        <fullName evidence="7">Pectinesterase</fullName>
    </submittedName>
</protein>